<evidence type="ECO:0000256" key="2">
    <source>
        <dbReference type="ARBA" id="ARBA00022618"/>
    </source>
</evidence>
<feature type="domain" description="Mur ligase central" evidence="11">
    <location>
        <begin position="116"/>
        <end position="286"/>
    </location>
</feature>
<dbReference type="GO" id="GO:0008360">
    <property type="term" value="P:regulation of cell shape"/>
    <property type="evidence" value="ECO:0007669"/>
    <property type="project" value="UniProtKB-KW"/>
</dbReference>
<evidence type="ECO:0000256" key="1">
    <source>
        <dbReference type="ARBA" id="ARBA00022598"/>
    </source>
</evidence>
<reference evidence="12 13" key="1">
    <citation type="submission" date="2016-09" db="EMBL/GenBank/DDBJ databases">
        <authorList>
            <person name="Capua I."/>
            <person name="De Benedictis P."/>
            <person name="Joannis T."/>
            <person name="Lombin L.H."/>
            <person name="Cattoli G."/>
        </authorList>
    </citation>
    <scope>NUCLEOTIDE SEQUENCE [LARGE SCALE GENOMIC DNA]</scope>
    <source>
        <strain evidence="12 13">NRS-1</strain>
    </source>
</reference>
<dbReference type="Pfam" id="PF01225">
    <property type="entry name" value="Mur_ligase"/>
    <property type="match status" value="1"/>
</dbReference>
<dbReference type="GO" id="GO:0005524">
    <property type="term" value="F:ATP binding"/>
    <property type="evidence" value="ECO:0007669"/>
    <property type="project" value="UniProtKB-KW"/>
</dbReference>
<evidence type="ECO:0000259" key="9">
    <source>
        <dbReference type="Pfam" id="PF01225"/>
    </source>
</evidence>
<dbReference type="GO" id="GO:0009252">
    <property type="term" value="P:peptidoglycan biosynthetic process"/>
    <property type="evidence" value="ECO:0007669"/>
    <property type="project" value="UniProtKB-KW"/>
</dbReference>
<keyword evidence="8" id="KW-0961">Cell wall biogenesis/degradation</keyword>
<evidence type="ECO:0000259" key="11">
    <source>
        <dbReference type="Pfam" id="PF08245"/>
    </source>
</evidence>
<dbReference type="EMBL" id="MKGI01000076">
    <property type="protein sequence ID" value="OEL10612.1"/>
    <property type="molecule type" value="Genomic_DNA"/>
</dbReference>
<dbReference type="Proteomes" id="UP000095601">
    <property type="component" value="Unassembled WGS sequence"/>
</dbReference>
<name>A0A1E5UCJ8_9FLAO</name>
<keyword evidence="4" id="KW-0067">ATP-binding</keyword>
<dbReference type="PATRIC" id="fig|237258.4.peg.617"/>
<dbReference type="GO" id="GO:0016881">
    <property type="term" value="F:acid-amino acid ligase activity"/>
    <property type="evidence" value="ECO:0007669"/>
    <property type="project" value="InterPro"/>
</dbReference>
<dbReference type="InterPro" id="IPR000713">
    <property type="entry name" value="Mur_ligase_N"/>
</dbReference>
<dbReference type="InterPro" id="IPR050061">
    <property type="entry name" value="MurCDEF_pg_biosynth"/>
</dbReference>
<accession>A0A1E5UCJ8</accession>
<comment type="caution">
    <text evidence="12">The sequence shown here is derived from an EMBL/GenBank/DDBJ whole genome shotgun (WGS) entry which is preliminary data.</text>
</comment>
<dbReference type="SUPFAM" id="SSF53623">
    <property type="entry name" value="MurD-like peptide ligases, catalytic domain"/>
    <property type="match status" value="1"/>
</dbReference>
<dbReference type="SUPFAM" id="SSF53244">
    <property type="entry name" value="MurD-like peptide ligases, peptide-binding domain"/>
    <property type="match status" value="1"/>
</dbReference>
<keyword evidence="13" id="KW-1185">Reference proteome</keyword>
<keyword evidence="3" id="KW-0547">Nucleotide-binding</keyword>
<dbReference type="KEGG" id="cnr:EB819_11190"/>
<organism evidence="12 13">
    <name type="scientific">Cloacibacterium normanense</name>
    <dbReference type="NCBI Taxonomy" id="237258"/>
    <lineage>
        <taxon>Bacteria</taxon>
        <taxon>Pseudomonadati</taxon>
        <taxon>Bacteroidota</taxon>
        <taxon>Flavobacteriia</taxon>
        <taxon>Flavobacteriales</taxon>
        <taxon>Weeksellaceae</taxon>
    </lineage>
</organism>
<dbReference type="STRING" id="237258.SAMN04489756_104136"/>
<dbReference type="Pfam" id="PF08245">
    <property type="entry name" value="Mur_ligase_M"/>
    <property type="match status" value="1"/>
</dbReference>
<protein>
    <submittedName>
        <fullName evidence="12">Mur ligase family, catalytic domain protein</fullName>
    </submittedName>
</protein>
<gene>
    <name evidence="12" type="ORF">BHF72_0435</name>
</gene>
<keyword evidence="7" id="KW-0131">Cell cycle</keyword>
<evidence type="ECO:0000256" key="7">
    <source>
        <dbReference type="ARBA" id="ARBA00023306"/>
    </source>
</evidence>
<dbReference type="GO" id="GO:0071555">
    <property type="term" value="P:cell wall organization"/>
    <property type="evidence" value="ECO:0007669"/>
    <property type="project" value="UniProtKB-KW"/>
</dbReference>
<evidence type="ECO:0000259" key="10">
    <source>
        <dbReference type="Pfam" id="PF02875"/>
    </source>
</evidence>
<feature type="domain" description="Mur ligase C-terminal" evidence="10">
    <location>
        <begin position="308"/>
        <end position="440"/>
    </location>
</feature>
<dbReference type="Gene3D" id="3.40.1190.10">
    <property type="entry name" value="Mur-like, catalytic domain"/>
    <property type="match status" value="1"/>
</dbReference>
<dbReference type="PANTHER" id="PTHR43445">
    <property type="entry name" value="UDP-N-ACETYLMURAMATE--L-ALANINE LIGASE-RELATED"/>
    <property type="match status" value="1"/>
</dbReference>
<dbReference type="AlphaFoldDB" id="A0A1E5UCJ8"/>
<evidence type="ECO:0000313" key="13">
    <source>
        <dbReference type="Proteomes" id="UP000095601"/>
    </source>
</evidence>
<sequence>MNISDFKNPFFIGVAGVGMSAIAQYLQGIGKNVSGSDRYFHPDEYNKTKEQLENEGIKCFLQDGSGITAETDLVVVSTAIEDTVYEVKKAKELGIPIIKRSQLLAMIAKSKKTVAVAGTSGKSTTSAMLFQILLDAGLEPSIISGAGLTSIIKQGKIGNAYVGKGDWLIIEADESDGSVVQYEPEIGLLLNIDKDHQEIDELIELFTIFKNNTKSLYIVNQSNALAKTLSANVNNDFGFETEAGFNAKNFKQEGFKLSFEIDNQEFTMNAIGQHTVENAAAAVAVANQIGVDLKTCAESLSKYEGIYRRHQILGQKNGVWVIDDYAHNPAKCAASIKACQPLAEKVVAWFQPHGYGPTRFLRNDFVEEISNTLRENDEIWMSEIFYAGGTAVKDISANDLIEDIKAKGKKAFFVEDRNQFLETVKPSLSENSVLLLMGARDPSLEEFCKDLYEKL</sequence>
<dbReference type="Pfam" id="PF02875">
    <property type="entry name" value="Mur_ligase_C"/>
    <property type="match status" value="1"/>
</dbReference>
<evidence type="ECO:0000256" key="5">
    <source>
        <dbReference type="ARBA" id="ARBA00022960"/>
    </source>
</evidence>
<dbReference type="InterPro" id="IPR036615">
    <property type="entry name" value="Mur_ligase_C_dom_sf"/>
</dbReference>
<dbReference type="Gene3D" id="3.40.50.720">
    <property type="entry name" value="NAD(P)-binding Rossmann-like Domain"/>
    <property type="match status" value="1"/>
</dbReference>
<dbReference type="InterPro" id="IPR036565">
    <property type="entry name" value="Mur-like_cat_sf"/>
</dbReference>
<proteinExistence type="predicted"/>
<keyword evidence="2" id="KW-0132">Cell division</keyword>
<dbReference type="SUPFAM" id="SSF51984">
    <property type="entry name" value="MurCD N-terminal domain"/>
    <property type="match status" value="1"/>
</dbReference>
<dbReference type="Gene3D" id="3.90.190.20">
    <property type="entry name" value="Mur ligase, C-terminal domain"/>
    <property type="match status" value="1"/>
</dbReference>
<feature type="domain" description="Mur ligase N-terminal catalytic" evidence="9">
    <location>
        <begin position="11"/>
        <end position="111"/>
    </location>
</feature>
<evidence type="ECO:0000256" key="4">
    <source>
        <dbReference type="ARBA" id="ARBA00022840"/>
    </source>
</evidence>
<dbReference type="InterPro" id="IPR013221">
    <property type="entry name" value="Mur_ligase_cen"/>
</dbReference>
<dbReference type="InterPro" id="IPR004101">
    <property type="entry name" value="Mur_ligase_C"/>
</dbReference>
<evidence type="ECO:0000256" key="8">
    <source>
        <dbReference type="ARBA" id="ARBA00023316"/>
    </source>
</evidence>
<dbReference type="RefSeq" id="WP_069799884.1">
    <property type="nucleotide sequence ID" value="NZ_CP034157.1"/>
</dbReference>
<keyword evidence="1 12" id="KW-0436">Ligase</keyword>
<evidence type="ECO:0000256" key="3">
    <source>
        <dbReference type="ARBA" id="ARBA00022741"/>
    </source>
</evidence>
<evidence type="ECO:0000256" key="6">
    <source>
        <dbReference type="ARBA" id="ARBA00022984"/>
    </source>
</evidence>
<keyword evidence="5" id="KW-0133">Cell shape</keyword>
<dbReference type="GO" id="GO:0051301">
    <property type="term" value="P:cell division"/>
    <property type="evidence" value="ECO:0007669"/>
    <property type="project" value="UniProtKB-KW"/>
</dbReference>
<dbReference type="OrthoDB" id="9804126at2"/>
<dbReference type="PANTHER" id="PTHR43445:SF3">
    <property type="entry name" value="UDP-N-ACETYLMURAMATE--L-ALANINE LIGASE"/>
    <property type="match status" value="1"/>
</dbReference>
<keyword evidence="6" id="KW-0573">Peptidoglycan synthesis</keyword>
<evidence type="ECO:0000313" key="12">
    <source>
        <dbReference type="EMBL" id="OEL10612.1"/>
    </source>
</evidence>